<accession>A0A975A2B9</accession>
<dbReference type="CDD" id="cd03784">
    <property type="entry name" value="GT1_Gtf-like"/>
    <property type="match status" value="1"/>
</dbReference>
<keyword evidence="4" id="KW-1185">Reference proteome</keyword>
<name>A0A975A2B9_9BACT</name>
<dbReference type="InterPro" id="IPR004276">
    <property type="entry name" value="GlycoTrans_28_N"/>
</dbReference>
<dbReference type="Pfam" id="PF03033">
    <property type="entry name" value="Glyco_transf_28"/>
    <property type="match status" value="1"/>
</dbReference>
<dbReference type="EMBL" id="CP070608">
    <property type="protein sequence ID" value="QSE98666.1"/>
    <property type="molecule type" value="Genomic_DNA"/>
</dbReference>
<dbReference type="RefSeq" id="WP_205723180.1">
    <property type="nucleotide sequence ID" value="NZ_CP070608.1"/>
</dbReference>
<dbReference type="SUPFAM" id="SSF53756">
    <property type="entry name" value="UDP-Glycosyltransferase/glycogen phosphorylase"/>
    <property type="match status" value="1"/>
</dbReference>
<protein>
    <submittedName>
        <fullName evidence="3">Glycosyltransferase family 1 protein</fullName>
    </submittedName>
</protein>
<evidence type="ECO:0000259" key="1">
    <source>
        <dbReference type="Pfam" id="PF03033"/>
    </source>
</evidence>
<gene>
    <name evidence="3" type="ORF">JR347_06190</name>
</gene>
<feature type="domain" description="Erythromycin biosynthesis protein CIII-like C-terminal" evidence="2">
    <location>
        <begin position="303"/>
        <end position="404"/>
    </location>
</feature>
<dbReference type="PANTHER" id="PTHR48050:SF13">
    <property type="entry name" value="STEROL 3-BETA-GLUCOSYLTRANSFERASE UGT80A2"/>
    <property type="match status" value="1"/>
</dbReference>
<dbReference type="Pfam" id="PF06722">
    <property type="entry name" value="EryCIII-like_C"/>
    <property type="match status" value="1"/>
</dbReference>
<dbReference type="InterPro" id="IPR002213">
    <property type="entry name" value="UDP_glucos_trans"/>
</dbReference>
<dbReference type="FunFam" id="3.40.50.2000:FF:000009">
    <property type="entry name" value="Sterol 3-beta-glucosyltransferase UGT80A2"/>
    <property type="match status" value="1"/>
</dbReference>
<dbReference type="Gene3D" id="3.40.50.2000">
    <property type="entry name" value="Glycogen Phosphorylase B"/>
    <property type="match status" value="2"/>
</dbReference>
<dbReference type="Proteomes" id="UP000662783">
    <property type="component" value="Chromosome"/>
</dbReference>
<dbReference type="PANTHER" id="PTHR48050">
    <property type="entry name" value="STEROL 3-BETA-GLUCOSYLTRANSFERASE"/>
    <property type="match status" value="1"/>
</dbReference>
<dbReference type="GO" id="GO:0005975">
    <property type="term" value="P:carbohydrate metabolic process"/>
    <property type="evidence" value="ECO:0007669"/>
    <property type="project" value="InterPro"/>
</dbReference>
<dbReference type="GO" id="GO:0008194">
    <property type="term" value="F:UDP-glycosyltransferase activity"/>
    <property type="evidence" value="ECO:0007669"/>
    <property type="project" value="InterPro"/>
</dbReference>
<reference evidence="3" key="1">
    <citation type="submission" date="2021-02" db="EMBL/GenBank/DDBJ databases">
        <title>Fulvivirga sp. S481 isolated from sea water.</title>
        <authorList>
            <person name="Bae S.S."/>
            <person name="Baek K."/>
        </authorList>
    </citation>
    <scope>NUCLEOTIDE SEQUENCE</scope>
    <source>
        <strain evidence="3">S481</strain>
    </source>
</reference>
<dbReference type="GO" id="GO:0016758">
    <property type="term" value="F:hexosyltransferase activity"/>
    <property type="evidence" value="ECO:0007669"/>
    <property type="project" value="InterPro"/>
</dbReference>
<dbReference type="InterPro" id="IPR050426">
    <property type="entry name" value="Glycosyltransferase_28"/>
</dbReference>
<evidence type="ECO:0000259" key="2">
    <source>
        <dbReference type="Pfam" id="PF06722"/>
    </source>
</evidence>
<dbReference type="InterPro" id="IPR010610">
    <property type="entry name" value="EryCIII-like_C"/>
</dbReference>
<dbReference type="AlphaFoldDB" id="A0A975A2B9"/>
<feature type="domain" description="Glycosyltransferase family 28 N-terminal" evidence="1">
    <location>
        <begin position="3"/>
        <end position="103"/>
    </location>
</feature>
<organism evidence="3 4">
    <name type="scientific">Fulvivirga lutea</name>
    <dbReference type="NCBI Taxonomy" id="2810512"/>
    <lineage>
        <taxon>Bacteria</taxon>
        <taxon>Pseudomonadati</taxon>
        <taxon>Bacteroidota</taxon>
        <taxon>Cytophagia</taxon>
        <taxon>Cytophagales</taxon>
        <taxon>Fulvivirgaceae</taxon>
        <taxon>Fulvivirga</taxon>
    </lineage>
</organism>
<evidence type="ECO:0000313" key="3">
    <source>
        <dbReference type="EMBL" id="QSE98666.1"/>
    </source>
</evidence>
<evidence type="ECO:0000313" key="4">
    <source>
        <dbReference type="Proteomes" id="UP000662783"/>
    </source>
</evidence>
<proteinExistence type="predicted"/>
<sequence>MKILLTSIGTRGDIEPFVAIGEILNKEGHEVAYSFPEQFKSLITDKSNYHPLSEKAIELIESKDGRIVMGKASLFHKLRALFRLYIKSLQVNRILMQQQYEIVEYENPDLIIHNVKCIYPFLWGLKHAKQTILVSPVPYFIYYVSGHSHIGFNKNFGSLINSLTYKLSNFGLIKTINVSQKYLPQDQKFSKTEIKNTLFQKKLIYTISPSIFQRPDNWPENVQVLGYHERDKMNDWTPNLTILEFLSKYPKVLFLTFGSMVNSHSEENSELIYALLVRLEIPTIINTAAGGLIKIRKYATTEHLHFVEHIPYNWILSRVYAVIHHGGSGTTHLALKYACPTLIIPHIIDQFGWNKLVHKLGVGPKGISINKLSAKRLKPLICDLLQNKKYKRKVDDISFKMRNEHYEERLSRFIFNN</sequence>
<dbReference type="GO" id="GO:0033072">
    <property type="term" value="P:vancomycin biosynthetic process"/>
    <property type="evidence" value="ECO:0007669"/>
    <property type="project" value="UniProtKB-ARBA"/>
</dbReference>
<dbReference type="KEGG" id="fuv:JR347_06190"/>